<name>A0A5S5DLZ3_9SPHI</name>
<comment type="caution">
    <text evidence="1">The sequence shown here is derived from an EMBL/GenBank/DDBJ whole genome shotgun (WGS) entry which is preliminary data.</text>
</comment>
<organism evidence="1 2">
    <name type="scientific">Sphingobacterium allocomposti</name>
    <dbReference type="NCBI Taxonomy" id="415956"/>
    <lineage>
        <taxon>Bacteria</taxon>
        <taxon>Pseudomonadati</taxon>
        <taxon>Bacteroidota</taxon>
        <taxon>Sphingobacteriia</taxon>
        <taxon>Sphingobacteriales</taxon>
        <taxon>Sphingobacteriaceae</taxon>
        <taxon>Sphingobacterium</taxon>
    </lineage>
</organism>
<sequence>MVFIFNDIHVLTPFNPGNMSVHMYTISSWASPVTKNRVAYQLTL</sequence>
<dbReference type="AlphaFoldDB" id="A0A5S5DLZ3"/>
<evidence type="ECO:0000313" key="1">
    <source>
        <dbReference type="EMBL" id="TYP96398.1"/>
    </source>
</evidence>
<accession>A0A5S5DLZ3</accession>
<dbReference type="Proteomes" id="UP000325105">
    <property type="component" value="Unassembled WGS sequence"/>
</dbReference>
<reference evidence="1 2" key="1">
    <citation type="submission" date="2019-07" db="EMBL/GenBank/DDBJ databases">
        <title>Genomic Encyclopedia of Archaeal and Bacterial Type Strains, Phase II (KMG-II): from individual species to whole genera.</title>
        <authorList>
            <person name="Goeker M."/>
        </authorList>
    </citation>
    <scope>NUCLEOTIDE SEQUENCE [LARGE SCALE GENOMIC DNA]</scope>
    <source>
        <strain evidence="1 2">DSM 18850</strain>
    </source>
</reference>
<keyword evidence="2" id="KW-1185">Reference proteome</keyword>
<dbReference type="EMBL" id="VNHX01000006">
    <property type="protein sequence ID" value="TYP96398.1"/>
    <property type="molecule type" value="Genomic_DNA"/>
</dbReference>
<gene>
    <name evidence="1" type="ORF">BC792_106107</name>
</gene>
<evidence type="ECO:0000313" key="2">
    <source>
        <dbReference type="Proteomes" id="UP000325105"/>
    </source>
</evidence>
<protein>
    <submittedName>
        <fullName evidence="1">Uncharacterized protein</fullName>
    </submittedName>
</protein>
<proteinExistence type="predicted"/>